<evidence type="ECO:0000313" key="2">
    <source>
        <dbReference type="EMBL" id="KAL2840286.1"/>
    </source>
</evidence>
<feature type="compositionally biased region" description="Polar residues" evidence="1">
    <location>
        <begin position="788"/>
        <end position="797"/>
    </location>
</feature>
<organism evidence="2 3">
    <name type="scientific">Aspergillus pseudoustus</name>
    <dbReference type="NCBI Taxonomy" id="1810923"/>
    <lineage>
        <taxon>Eukaryota</taxon>
        <taxon>Fungi</taxon>
        <taxon>Dikarya</taxon>
        <taxon>Ascomycota</taxon>
        <taxon>Pezizomycotina</taxon>
        <taxon>Eurotiomycetes</taxon>
        <taxon>Eurotiomycetidae</taxon>
        <taxon>Eurotiales</taxon>
        <taxon>Aspergillaceae</taxon>
        <taxon>Aspergillus</taxon>
        <taxon>Aspergillus subgen. Nidulantes</taxon>
    </lineage>
</organism>
<feature type="compositionally biased region" description="Low complexity" evidence="1">
    <location>
        <begin position="771"/>
        <end position="782"/>
    </location>
</feature>
<keyword evidence="3" id="KW-1185">Reference proteome</keyword>
<name>A0ABR4JJR5_9EURO</name>
<proteinExistence type="predicted"/>
<sequence>MSTGADEKGKQERLQSLLSEYRVHFFRSSHDNIPENLQHEFELVRKIDQVSFDRYGRSEYRETDPTILQNNIARARALVTNVESCAEFEVVEAQWRENVERRLFSILERPMICSTCDKRLWRAGVEFPVDLENDPFISDLKKRRDQRAICTCSVPRFQSEMPAPDHIFKYLVQTRVQYEPELRKRLPKGKEPDLVLGLVNGRRFRKILATPPKSQTSGEDEGEQVVADVVKSDLFASTSGIIFPFLVLEAKQGRARDSSRDIERQMAFPAFEMLRMQTRLIKMSGLANRRKYLPRVWLISAKAEIWKLYTGTATEREEGEYDYNIHHMWTGDISTEIGALKLVLLLDGILDWARDIYRMTIFEHLSSISNAPEVLQEFSRMTMTPITEAIENLVDLTDSIPSIPTILESPGRVEKYASGWVVDARYVTVSGGGLLITGSNIRELFDTFQRRHQARSFARKLWTAFSKRSLYSSNGNFIDRVRDIWVQDATVRQAGPDSPIYVQIETHRFIDLFYQLNFTLTFVAITEDSIAKLFEYADYCYTSGLDVGDIRQAGHPINEDELLRAIRRERSARLDGYTVEKCISRTRTFAEPGSPIDSEAFLFKPVDLSESSFGDCFQYILSIHPRSKGQHSESFLNLWHPFKPEHVPTDSRDDDRILVIADSFATDWNGIDGEYVTPPLCLFVFQDIPSINKRHIKKVLKREIRISSYCHTYLKGKSCDDTSELDNRVFYRRSDLIIHTKEHRFRPRRGPKKLLELWISELLDSDDSADEASSSESQGQQSSDEEYGNSTGYSDSNEGVKDESDSGRDSGSESVHSVSD</sequence>
<gene>
    <name evidence="2" type="ORF">BJY01DRAFT_250066</name>
</gene>
<protein>
    <submittedName>
        <fullName evidence="2">Uncharacterized protein</fullName>
    </submittedName>
</protein>
<comment type="caution">
    <text evidence="2">The sequence shown here is derived from an EMBL/GenBank/DDBJ whole genome shotgun (WGS) entry which is preliminary data.</text>
</comment>
<evidence type="ECO:0000256" key="1">
    <source>
        <dbReference type="SAM" id="MobiDB-lite"/>
    </source>
</evidence>
<dbReference type="EMBL" id="JBFXLU010000122">
    <property type="protein sequence ID" value="KAL2840286.1"/>
    <property type="molecule type" value="Genomic_DNA"/>
</dbReference>
<feature type="region of interest" description="Disordered" evidence="1">
    <location>
        <begin position="766"/>
        <end position="820"/>
    </location>
</feature>
<evidence type="ECO:0000313" key="3">
    <source>
        <dbReference type="Proteomes" id="UP001610446"/>
    </source>
</evidence>
<dbReference type="Proteomes" id="UP001610446">
    <property type="component" value="Unassembled WGS sequence"/>
</dbReference>
<accession>A0ABR4JJR5</accession>
<feature type="compositionally biased region" description="Basic and acidic residues" evidence="1">
    <location>
        <begin position="798"/>
        <end position="811"/>
    </location>
</feature>
<reference evidence="2 3" key="1">
    <citation type="submission" date="2024-07" db="EMBL/GenBank/DDBJ databases">
        <title>Section-level genome sequencing and comparative genomics of Aspergillus sections Usti and Cavernicolus.</title>
        <authorList>
            <consortium name="Lawrence Berkeley National Laboratory"/>
            <person name="Nybo J.L."/>
            <person name="Vesth T.C."/>
            <person name="Theobald S."/>
            <person name="Frisvad J.C."/>
            <person name="Larsen T.O."/>
            <person name="Kjaerboelling I."/>
            <person name="Rothschild-Mancinelli K."/>
            <person name="Lyhne E.K."/>
            <person name="Kogle M.E."/>
            <person name="Barry K."/>
            <person name="Clum A."/>
            <person name="Na H."/>
            <person name="Ledsgaard L."/>
            <person name="Lin J."/>
            <person name="Lipzen A."/>
            <person name="Kuo A."/>
            <person name="Riley R."/>
            <person name="Mondo S."/>
            <person name="Labutti K."/>
            <person name="Haridas S."/>
            <person name="Pangalinan J."/>
            <person name="Salamov A.A."/>
            <person name="Simmons B.A."/>
            <person name="Magnuson J.K."/>
            <person name="Chen J."/>
            <person name="Drula E."/>
            <person name="Henrissat B."/>
            <person name="Wiebenga A."/>
            <person name="Lubbers R.J."/>
            <person name="Gomes A.C."/>
            <person name="Makela M.R."/>
            <person name="Stajich J."/>
            <person name="Grigoriev I.V."/>
            <person name="Mortensen U.H."/>
            <person name="De Vries R.P."/>
            <person name="Baker S.E."/>
            <person name="Andersen M.R."/>
        </authorList>
    </citation>
    <scope>NUCLEOTIDE SEQUENCE [LARGE SCALE GENOMIC DNA]</scope>
    <source>
        <strain evidence="2 3">CBS 123904</strain>
    </source>
</reference>